<comment type="caution">
    <text evidence="1">The sequence shown here is derived from an EMBL/GenBank/DDBJ whole genome shotgun (WGS) entry which is preliminary data.</text>
</comment>
<name>A0ABT4VTN8_9HYPH</name>
<evidence type="ECO:0000313" key="1">
    <source>
        <dbReference type="EMBL" id="MDA4848072.1"/>
    </source>
</evidence>
<gene>
    <name evidence="1" type="ORF">OOZ53_22130</name>
</gene>
<sequence>MPSYYLSENQTNGVYEIHAEGCVHLPDRYHRLYLGEYPNGRLALKKAALLCSNVKVCSECGVPELAYPQPFLVHQAS</sequence>
<organism evidence="1 2">
    <name type="scientific">Hoeflea poritis</name>
    <dbReference type="NCBI Taxonomy" id="2993659"/>
    <lineage>
        <taxon>Bacteria</taxon>
        <taxon>Pseudomonadati</taxon>
        <taxon>Pseudomonadota</taxon>
        <taxon>Alphaproteobacteria</taxon>
        <taxon>Hyphomicrobiales</taxon>
        <taxon>Rhizobiaceae</taxon>
        <taxon>Hoeflea</taxon>
    </lineage>
</organism>
<evidence type="ECO:0000313" key="2">
    <source>
        <dbReference type="Proteomes" id="UP001148313"/>
    </source>
</evidence>
<dbReference type="RefSeq" id="WP_271091916.1">
    <property type="nucleotide sequence ID" value="NZ_JAPJZH010000018.1"/>
</dbReference>
<reference evidence="1" key="1">
    <citation type="submission" date="2022-11" db="EMBL/GenBank/DDBJ databases">
        <title>Hoeflea poritis sp. nov., isolated from scleractinian coral Porites lutea.</title>
        <authorList>
            <person name="Zhang G."/>
            <person name="Wei Q."/>
            <person name="Cai L."/>
        </authorList>
    </citation>
    <scope>NUCLEOTIDE SEQUENCE</scope>
    <source>
        <strain evidence="1">E7-10</strain>
    </source>
</reference>
<keyword evidence="2" id="KW-1185">Reference proteome</keyword>
<accession>A0ABT4VTN8</accession>
<proteinExistence type="predicted"/>
<protein>
    <submittedName>
        <fullName evidence="1">Uncharacterized protein</fullName>
    </submittedName>
</protein>
<dbReference type="EMBL" id="JAPJZH010000018">
    <property type="protein sequence ID" value="MDA4848072.1"/>
    <property type="molecule type" value="Genomic_DNA"/>
</dbReference>
<dbReference type="Proteomes" id="UP001148313">
    <property type="component" value="Unassembled WGS sequence"/>
</dbReference>